<dbReference type="GO" id="GO:0008324">
    <property type="term" value="F:monoatomic cation transmembrane transporter activity"/>
    <property type="evidence" value="ECO:0007669"/>
    <property type="project" value="InterPro"/>
</dbReference>
<keyword evidence="5 8" id="KW-0812">Transmembrane</keyword>
<dbReference type="Proteomes" id="UP000199017">
    <property type="component" value="Unassembled WGS sequence"/>
</dbReference>
<dbReference type="AlphaFoldDB" id="A0A1G8NWF4"/>
<dbReference type="Pfam" id="PF01899">
    <property type="entry name" value="MNHE"/>
    <property type="match status" value="1"/>
</dbReference>
<dbReference type="NCBIfam" id="NF009292">
    <property type="entry name" value="PRK12651.1-3"/>
    <property type="match status" value="1"/>
</dbReference>
<keyword evidence="4" id="KW-1003">Cell membrane</keyword>
<feature type="transmembrane region" description="Helical" evidence="8">
    <location>
        <begin position="47"/>
        <end position="65"/>
    </location>
</feature>
<gene>
    <name evidence="9" type="ORF">SAMN05216352_11315</name>
</gene>
<comment type="subcellular location">
    <subcellularLocation>
        <location evidence="1">Cell membrane</location>
        <topology evidence="1">Multi-pass membrane protein</topology>
    </subcellularLocation>
</comment>
<evidence type="ECO:0000256" key="6">
    <source>
        <dbReference type="ARBA" id="ARBA00022989"/>
    </source>
</evidence>
<dbReference type="PANTHER" id="PTHR34584">
    <property type="entry name" value="NA(+)/H(+) ANTIPORTER SUBUNIT E1"/>
    <property type="match status" value="1"/>
</dbReference>
<evidence type="ECO:0000256" key="7">
    <source>
        <dbReference type="ARBA" id="ARBA00023136"/>
    </source>
</evidence>
<evidence type="ECO:0000256" key="1">
    <source>
        <dbReference type="ARBA" id="ARBA00004651"/>
    </source>
</evidence>
<comment type="similarity">
    <text evidence="2">Belongs to the CPA3 antiporters (TC 2.A.63) subunit E family.</text>
</comment>
<reference evidence="9 10" key="1">
    <citation type="submission" date="2016-10" db="EMBL/GenBank/DDBJ databases">
        <authorList>
            <person name="de Groot N.N."/>
        </authorList>
    </citation>
    <scope>NUCLEOTIDE SEQUENCE [LARGE SCALE GENOMIC DNA]</scope>
    <source>
        <strain evidence="10">P4B,CCM 7963,CECT 7998,DSM 25260,IBRC-M 10614,KCTC 13821</strain>
    </source>
</reference>
<evidence type="ECO:0000256" key="8">
    <source>
        <dbReference type="SAM" id="Phobius"/>
    </source>
</evidence>
<keyword evidence="10" id="KW-1185">Reference proteome</keyword>
<keyword evidence="3" id="KW-0050">Antiport</keyword>
<dbReference type="EMBL" id="FNDU01000013">
    <property type="protein sequence ID" value="SDI84485.1"/>
    <property type="molecule type" value="Genomic_DNA"/>
</dbReference>
<evidence type="ECO:0000313" key="10">
    <source>
        <dbReference type="Proteomes" id="UP000199017"/>
    </source>
</evidence>
<evidence type="ECO:0000256" key="2">
    <source>
        <dbReference type="ARBA" id="ARBA00006228"/>
    </source>
</evidence>
<evidence type="ECO:0000256" key="3">
    <source>
        <dbReference type="ARBA" id="ARBA00022449"/>
    </source>
</evidence>
<accession>A0A1G8NWF4</accession>
<dbReference type="STRING" id="930129.SAMN05216352_11315"/>
<sequence length="158" mass="17800">MSFQLIINLIIAVIWMFLNNAWTVSGLVSGYVIGLGILFLLRNFFPSRFYFIGVMAILKLIVIFLKELILSSVEVMGQIMQPKLNIQPGIFAMDIKLKKEWEVTVLSCLITLTPGTLVVDVSPDNKTLYIHAMHLPDVEKAKSDIKNTFEKAIQGVSR</sequence>
<dbReference type="PIRSF" id="PIRSF019239">
    <property type="entry name" value="MrpE"/>
    <property type="match status" value="1"/>
</dbReference>
<dbReference type="OrthoDB" id="9800498at2"/>
<dbReference type="InterPro" id="IPR002758">
    <property type="entry name" value="Cation_antiport_E"/>
</dbReference>
<dbReference type="PANTHER" id="PTHR34584:SF1">
    <property type="entry name" value="NA(+)_H(+) ANTIPORTER SUBUNIT E1"/>
    <property type="match status" value="1"/>
</dbReference>
<keyword evidence="6 8" id="KW-1133">Transmembrane helix</keyword>
<feature type="transmembrane region" description="Helical" evidence="8">
    <location>
        <begin position="12"/>
        <end position="41"/>
    </location>
</feature>
<keyword evidence="7 8" id="KW-0472">Membrane</keyword>
<evidence type="ECO:0000256" key="5">
    <source>
        <dbReference type="ARBA" id="ARBA00022692"/>
    </source>
</evidence>
<evidence type="ECO:0000256" key="4">
    <source>
        <dbReference type="ARBA" id="ARBA00022475"/>
    </source>
</evidence>
<keyword evidence="3" id="KW-0813">Transport</keyword>
<dbReference type="GO" id="GO:0005886">
    <property type="term" value="C:plasma membrane"/>
    <property type="evidence" value="ECO:0007669"/>
    <property type="project" value="UniProtKB-SubCell"/>
</dbReference>
<organism evidence="9 10">
    <name type="scientific">Alteribacillus bidgolensis</name>
    <dbReference type="NCBI Taxonomy" id="930129"/>
    <lineage>
        <taxon>Bacteria</taxon>
        <taxon>Bacillati</taxon>
        <taxon>Bacillota</taxon>
        <taxon>Bacilli</taxon>
        <taxon>Bacillales</taxon>
        <taxon>Bacillaceae</taxon>
        <taxon>Alteribacillus</taxon>
    </lineage>
</organism>
<proteinExistence type="inferred from homology"/>
<protein>
    <submittedName>
        <fullName evidence="9">Multisubunit sodium/proton antiporter, MrpE subunit</fullName>
    </submittedName>
</protein>
<dbReference type="RefSeq" id="WP_091587119.1">
    <property type="nucleotide sequence ID" value="NZ_FNDU01000013.1"/>
</dbReference>
<evidence type="ECO:0000313" key="9">
    <source>
        <dbReference type="EMBL" id="SDI84485.1"/>
    </source>
</evidence>
<dbReference type="GO" id="GO:0015297">
    <property type="term" value="F:antiporter activity"/>
    <property type="evidence" value="ECO:0007669"/>
    <property type="project" value="UniProtKB-KW"/>
</dbReference>
<name>A0A1G8NWF4_9BACI</name>